<reference evidence="9 12" key="2">
    <citation type="submission" date="2017-02" db="EMBL/GenBank/DDBJ databases">
        <title>Clonality and virulence of isolates of VRE in Hematopoietic Stem Cell Transplanted (HSCT) patients.</title>
        <authorList>
            <person name="Marchi A.P."/>
            <person name="Martins R.C."/>
            <person name="Marie S.K."/>
            <person name="Levin A.S."/>
            <person name="Costa S.F."/>
        </authorList>
    </citation>
    <scope>NUCLEOTIDE SEQUENCE [LARGE SCALE GENOMIC DNA]</scope>
    <source>
        <strain evidence="9 12">LIM1759</strain>
    </source>
</reference>
<evidence type="ECO:0000256" key="3">
    <source>
        <dbReference type="ARBA" id="ARBA00022448"/>
    </source>
</evidence>
<comment type="caution">
    <text evidence="9">The sequence shown here is derived from an EMBL/GenBank/DDBJ whole genome shotgun (WGS) entry which is preliminary data.</text>
</comment>
<keyword evidence="3" id="KW-0813">Transport</keyword>
<dbReference type="EMBL" id="MVGJ01000004">
    <property type="protein sequence ID" value="OOL84004.1"/>
    <property type="molecule type" value="Genomic_DNA"/>
</dbReference>
<dbReference type="Pfam" id="PF01594">
    <property type="entry name" value="AI-2E_transport"/>
    <property type="match status" value="1"/>
</dbReference>
<evidence type="ECO:0000256" key="5">
    <source>
        <dbReference type="ARBA" id="ARBA00022692"/>
    </source>
</evidence>
<evidence type="ECO:0000256" key="7">
    <source>
        <dbReference type="ARBA" id="ARBA00023136"/>
    </source>
</evidence>
<evidence type="ECO:0000313" key="11">
    <source>
        <dbReference type="Proteomes" id="UP000183509"/>
    </source>
</evidence>
<evidence type="ECO:0000313" key="12">
    <source>
        <dbReference type="Proteomes" id="UP000191171"/>
    </source>
</evidence>
<feature type="transmembrane region" description="Helical" evidence="8">
    <location>
        <begin position="327"/>
        <end position="346"/>
    </location>
</feature>
<dbReference type="InterPro" id="IPR002549">
    <property type="entry name" value="AI-2E-like"/>
</dbReference>
<accession>A0A1S8KWA6</accession>
<feature type="transmembrane region" description="Helical" evidence="8">
    <location>
        <begin position="358"/>
        <end position="391"/>
    </location>
</feature>
<dbReference type="PANTHER" id="PTHR21716:SF53">
    <property type="entry name" value="PERMEASE PERM-RELATED"/>
    <property type="match status" value="1"/>
</dbReference>
<dbReference type="Proteomes" id="UP000191171">
    <property type="component" value="Unassembled WGS sequence"/>
</dbReference>
<dbReference type="AlphaFoldDB" id="A0A1S8KWA6"/>
<feature type="transmembrane region" description="Helical" evidence="8">
    <location>
        <begin position="74"/>
        <end position="99"/>
    </location>
</feature>
<comment type="subcellular location">
    <subcellularLocation>
        <location evidence="1">Cell membrane</location>
        <topology evidence="1">Multi-pass membrane protein</topology>
    </subcellularLocation>
</comment>
<dbReference type="GO" id="GO:0055085">
    <property type="term" value="P:transmembrane transport"/>
    <property type="evidence" value="ECO:0007669"/>
    <property type="project" value="TreeGrafter"/>
</dbReference>
<name>A0A1S8KWA6_ENTFC</name>
<comment type="similarity">
    <text evidence="2">Belongs to the autoinducer-2 exporter (AI-2E) (TC 2.A.86) family.</text>
</comment>
<proteinExistence type="inferred from homology"/>
<dbReference type="GO" id="GO:0005886">
    <property type="term" value="C:plasma membrane"/>
    <property type="evidence" value="ECO:0007669"/>
    <property type="project" value="UniProtKB-SubCell"/>
</dbReference>
<evidence type="ECO:0000256" key="8">
    <source>
        <dbReference type="SAM" id="Phobius"/>
    </source>
</evidence>
<dbReference type="PANTHER" id="PTHR21716">
    <property type="entry name" value="TRANSMEMBRANE PROTEIN"/>
    <property type="match status" value="1"/>
</dbReference>
<dbReference type="GeneID" id="66453394"/>
<protein>
    <submittedName>
        <fullName evidence="9">AI-2E family transporter</fullName>
    </submittedName>
    <submittedName>
        <fullName evidence="10">Permease</fullName>
    </submittedName>
</protein>
<sequence length="424" mass="48168">MIDDIFAINLYHFPFIPAFVYNEVIDKGGKRVKKETDTTNRLIRFLGGKTSYYVLGIVILLALIIYFFHQISFIFKPVGIIIATILPPLLFALILYYLLEPVIKRLSKHLSRNLSVIIVYVIILFLLGLGSIWLIPFLEEQAKTLISSLPDLFQDFQESLRQFLEKTPFADSFNQFFASIDDVTSDIAGFIGNYWESGAQRISNIFSTVTAIFITLFTGPIVAFFLLRDPQKFYQSVLAIVPPAFRTDFKNLTKIANQQLGSFLKGQIIASFILGAVYWVCFLLIGLEFASVLAISAGLLCIIPYIGPFIAFFPGLIIAFQDSTFMAVKFVIVWFAVQLLHGDLVIPRVMGDRLQIHPITILIVLLVMGDLMGIVGVIFGIPIYTLVKLLVTFIFRKFKQRYNKFYGDKGEYENSSFSEEDYFK</sequence>
<organism evidence="9 12">
    <name type="scientific">Enterococcus faecium</name>
    <name type="common">Streptococcus faecium</name>
    <dbReference type="NCBI Taxonomy" id="1352"/>
    <lineage>
        <taxon>Bacteria</taxon>
        <taxon>Bacillati</taxon>
        <taxon>Bacillota</taxon>
        <taxon>Bacilli</taxon>
        <taxon>Lactobacillales</taxon>
        <taxon>Enterococcaceae</taxon>
        <taxon>Enterococcus</taxon>
    </lineage>
</organism>
<dbReference type="RefSeq" id="WP_002286282.1">
    <property type="nucleotide sequence ID" value="NZ_AP026566.1"/>
</dbReference>
<evidence type="ECO:0000256" key="2">
    <source>
        <dbReference type="ARBA" id="ARBA00009773"/>
    </source>
</evidence>
<reference evidence="10 11" key="1">
    <citation type="submission" date="2016-04" db="EMBL/GenBank/DDBJ databases">
        <authorList>
            <person name="Millard A."/>
        </authorList>
    </citation>
    <scope>NUCLEOTIDE SEQUENCE [LARGE SCALE GENOMIC DNA]</scope>
    <source>
        <strain evidence="10">Isolate 22</strain>
    </source>
</reference>
<evidence type="ECO:0000256" key="4">
    <source>
        <dbReference type="ARBA" id="ARBA00022475"/>
    </source>
</evidence>
<feature type="transmembrane region" description="Helical" evidence="8">
    <location>
        <begin position="50"/>
        <end position="68"/>
    </location>
</feature>
<dbReference type="Proteomes" id="UP000183509">
    <property type="component" value="Unassembled WGS sequence"/>
</dbReference>
<evidence type="ECO:0000256" key="6">
    <source>
        <dbReference type="ARBA" id="ARBA00022989"/>
    </source>
</evidence>
<evidence type="ECO:0000313" key="9">
    <source>
        <dbReference type="EMBL" id="OOL84004.1"/>
    </source>
</evidence>
<evidence type="ECO:0000313" key="10">
    <source>
        <dbReference type="EMBL" id="SAY67361.1"/>
    </source>
</evidence>
<gene>
    <name evidence="9" type="ORF">B1P95_00660</name>
    <name evidence="10" type="ORF">DTPHA_600221</name>
</gene>
<feature type="transmembrane region" description="Helical" evidence="8">
    <location>
        <begin position="268"/>
        <end position="287"/>
    </location>
</feature>
<keyword evidence="7 8" id="KW-0472">Membrane</keyword>
<keyword evidence="5 8" id="KW-0812">Transmembrane</keyword>
<feature type="transmembrane region" description="Helical" evidence="8">
    <location>
        <begin position="205"/>
        <end position="227"/>
    </location>
</feature>
<feature type="transmembrane region" description="Helical" evidence="8">
    <location>
        <begin position="293"/>
        <end position="320"/>
    </location>
</feature>
<keyword evidence="4" id="KW-1003">Cell membrane</keyword>
<evidence type="ECO:0000256" key="1">
    <source>
        <dbReference type="ARBA" id="ARBA00004651"/>
    </source>
</evidence>
<dbReference type="EMBL" id="FKLM01000002">
    <property type="protein sequence ID" value="SAY67361.1"/>
    <property type="molecule type" value="Genomic_DNA"/>
</dbReference>
<feature type="transmembrane region" description="Helical" evidence="8">
    <location>
        <begin position="111"/>
        <end position="135"/>
    </location>
</feature>
<keyword evidence="6 8" id="KW-1133">Transmembrane helix</keyword>